<accession>A0A4S4FLZ6</accession>
<gene>
    <name evidence="3" type="ORF">E6C70_14205</name>
</gene>
<dbReference type="InterPro" id="IPR036779">
    <property type="entry name" value="LysM_dom_sf"/>
</dbReference>
<reference evidence="3 4" key="1">
    <citation type="submission" date="2019-04" db="EMBL/GenBank/DDBJ databases">
        <authorList>
            <person name="Jiang L."/>
        </authorList>
    </citation>
    <scope>NUCLEOTIDE SEQUENCE [LARGE SCALE GENOMIC DNA]</scope>
    <source>
        <strain evidence="3 4">YIM 131861</strain>
    </source>
</reference>
<dbReference type="SUPFAM" id="SSF54106">
    <property type="entry name" value="LysM domain"/>
    <property type="match status" value="1"/>
</dbReference>
<evidence type="ECO:0000256" key="1">
    <source>
        <dbReference type="SAM" id="SignalP"/>
    </source>
</evidence>
<evidence type="ECO:0000313" key="4">
    <source>
        <dbReference type="Proteomes" id="UP000307380"/>
    </source>
</evidence>
<comment type="caution">
    <text evidence="3">The sequence shown here is derived from an EMBL/GenBank/DDBJ whole genome shotgun (WGS) entry which is preliminary data.</text>
</comment>
<keyword evidence="4" id="KW-1185">Reference proteome</keyword>
<proteinExistence type="predicted"/>
<keyword evidence="1" id="KW-0732">Signal</keyword>
<dbReference type="Gene3D" id="3.10.350.10">
    <property type="entry name" value="LysM domain"/>
    <property type="match status" value="1"/>
</dbReference>
<feature type="domain" description="LysM" evidence="2">
    <location>
        <begin position="45"/>
        <end position="94"/>
    </location>
</feature>
<evidence type="ECO:0000313" key="3">
    <source>
        <dbReference type="EMBL" id="THG31231.1"/>
    </source>
</evidence>
<dbReference type="PROSITE" id="PS51782">
    <property type="entry name" value="LYSM"/>
    <property type="match status" value="1"/>
</dbReference>
<dbReference type="SMART" id="SM00257">
    <property type="entry name" value="LysM"/>
    <property type="match status" value="1"/>
</dbReference>
<protein>
    <submittedName>
        <fullName evidence="3">LysM peptidoglycan-binding domain-containing protein</fullName>
    </submittedName>
</protein>
<dbReference type="EMBL" id="SSSN01000012">
    <property type="protein sequence ID" value="THG31231.1"/>
    <property type="molecule type" value="Genomic_DNA"/>
</dbReference>
<sequence length="98" mass="9981">MHLTRRGRVVFTALAAGPLVAGALVFGLNAGGAAAGSSGAGSTFDYVTVQSGESLWQLAETIAPNADPRDVIADIVSLNQLGSTDIEPGQRLAIPAKY</sequence>
<feature type="chain" id="PRO_5039149318" evidence="1">
    <location>
        <begin position="24"/>
        <end position="98"/>
    </location>
</feature>
<dbReference type="Pfam" id="PF01476">
    <property type="entry name" value="LysM"/>
    <property type="match status" value="1"/>
</dbReference>
<organism evidence="3 4">
    <name type="scientific">Orlajensenia flava</name>
    <dbReference type="NCBI Taxonomy" id="2565934"/>
    <lineage>
        <taxon>Bacteria</taxon>
        <taxon>Bacillati</taxon>
        <taxon>Actinomycetota</taxon>
        <taxon>Actinomycetes</taxon>
        <taxon>Micrococcales</taxon>
        <taxon>Microbacteriaceae</taxon>
        <taxon>Orlajensenia</taxon>
    </lineage>
</organism>
<dbReference type="CDD" id="cd00118">
    <property type="entry name" value="LysM"/>
    <property type="match status" value="1"/>
</dbReference>
<dbReference type="AlphaFoldDB" id="A0A4S4FLZ6"/>
<name>A0A4S4FLZ6_9MICO</name>
<dbReference type="InterPro" id="IPR018392">
    <property type="entry name" value="LysM"/>
</dbReference>
<dbReference type="Proteomes" id="UP000307380">
    <property type="component" value="Unassembled WGS sequence"/>
</dbReference>
<evidence type="ECO:0000259" key="2">
    <source>
        <dbReference type="PROSITE" id="PS51782"/>
    </source>
</evidence>
<feature type="signal peptide" evidence="1">
    <location>
        <begin position="1"/>
        <end position="23"/>
    </location>
</feature>
<dbReference type="OrthoDB" id="5084290at2"/>